<evidence type="ECO:0000313" key="1">
    <source>
        <dbReference type="EMBL" id="QJA61101.1"/>
    </source>
</evidence>
<evidence type="ECO:0000313" key="3">
    <source>
        <dbReference type="EMBL" id="QJI04193.1"/>
    </source>
</evidence>
<dbReference type="EMBL" id="MT142506">
    <property type="protein sequence ID" value="QJA83253.1"/>
    <property type="molecule type" value="Genomic_DNA"/>
</dbReference>
<dbReference type="EMBL" id="MT141430">
    <property type="protein sequence ID" value="QJA61101.1"/>
    <property type="molecule type" value="Genomic_DNA"/>
</dbReference>
<organism evidence="1">
    <name type="scientific">viral metagenome</name>
    <dbReference type="NCBI Taxonomy" id="1070528"/>
    <lineage>
        <taxon>unclassified sequences</taxon>
        <taxon>metagenomes</taxon>
        <taxon>organismal metagenomes</taxon>
    </lineage>
</organism>
<dbReference type="EMBL" id="MT145157">
    <property type="protein sequence ID" value="QJI04193.1"/>
    <property type="molecule type" value="Genomic_DNA"/>
</dbReference>
<proteinExistence type="predicted"/>
<dbReference type="AlphaFoldDB" id="A0A6M3IVA5"/>
<accession>A0A6M3IVA5</accession>
<evidence type="ECO:0000313" key="2">
    <source>
        <dbReference type="EMBL" id="QJA83253.1"/>
    </source>
</evidence>
<name>A0A6M3IVA5_9ZZZZ</name>
<protein>
    <submittedName>
        <fullName evidence="1">Uncharacterized protein</fullName>
    </submittedName>
</protein>
<sequence length="72" mass="8140">MRHYDETQVQMLAAHLNDMAGLTGEYGVKVEPVRIERGVWSFKVTDKVGGNWVTQGTTSGYRKVVDWLRTGL</sequence>
<gene>
    <name evidence="2" type="ORF">MM415A00305_0051</name>
    <name evidence="1" type="ORF">MM415B01000_0027</name>
    <name evidence="3" type="ORF">TM448B06662_0003</name>
</gene>
<reference evidence="1" key="1">
    <citation type="submission" date="2020-03" db="EMBL/GenBank/DDBJ databases">
        <title>The deep terrestrial virosphere.</title>
        <authorList>
            <person name="Holmfeldt K."/>
            <person name="Nilsson E."/>
            <person name="Simone D."/>
            <person name="Lopez-Fernandez M."/>
            <person name="Wu X."/>
            <person name="de Brujin I."/>
            <person name="Lundin D."/>
            <person name="Andersson A."/>
            <person name="Bertilsson S."/>
            <person name="Dopson M."/>
        </authorList>
    </citation>
    <scope>NUCLEOTIDE SEQUENCE</scope>
    <source>
        <strain evidence="2">MM415A00305</strain>
        <strain evidence="1">MM415B01000</strain>
        <strain evidence="3">TM448B06662</strain>
    </source>
</reference>